<reference evidence="1" key="1">
    <citation type="journal article" date="2020" name="Stud. Mycol.">
        <title>101 Dothideomycetes genomes: a test case for predicting lifestyles and emergence of pathogens.</title>
        <authorList>
            <person name="Haridas S."/>
            <person name="Albert R."/>
            <person name="Binder M."/>
            <person name="Bloem J."/>
            <person name="Labutti K."/>
            <person name="Salamov A."/>
            <person name="Andreopoulos B."/>
            <person name="Baker S."/>
            <person name="Barry K."/>
            <person name="Bills G."/>
            <person name="Bluhm B."/>
            <person name="Cannon C."/>
            <person name="Castanera R."/>
            <person name="Culley D."/>
            <person name="Daum C."/>
            <person name="Ezra D."/>
            <person name="Gonzalez J."/>
            <person name="Henrissat B."/>
            <person name="Kuo A."/>
            <person name="Liang C."/>
            <person name="Lipzen A."/>
            <person name="Lutzoni F."/>
            <person name="Magnuson J."/>
            <person name="Mondo S."/>
            <person name="Nolan M."/>
            <person name="Ohm R."/>
            <person name="Pangilinan J."/>
            <person name="Park H.-J."/>
            <person name="Ramirez L."/>
            <person name="Alfaro M."/>
            <person name="Sun H."/>
            <person name="Tritt A."/>
            <person name="Yoshinaga Y."/>
            <person name="Zwiers L.-H."/>
            <person name="Turgeon B."/>
            <person name="Goodwin S."/>
            <person name="Spatafora J."/>
            <person name="Crous P."/>
            <person name="Grigoriev I."/>
        </authorList>
    </citation>
    <scope>NUCLEOTIDE SEQUENCE</scope>
    <source>
        <strain evidence="1">ATCC 200398</strain>
    </source>
</reference>
<evidence type="ECO:0000313" key="2">
    <source>
        <dbReference type="Proteomes" id="UP000799755"/>
    </source>
</evidence>
<proteinExistence type="predicted"/>
<dbReference type="Proteomes" id="UP000799755">
    <property type="component" value="Unassembled WGS sequence"/>
</dbReference>
<sequence length="246" mass="27913">MAPRIDDRWLWLGLGVFTFIAIKGVAHGLRTIVHLTEVHTKPPQPSNPLPARGKEDAIKTASLEILATCDNVEIRKAATKILCERFFAHGPSRTRLLRELSSPNATVQRRARLAFNLLCDYGVVQEVVLPPTPRTLRAERRPDPNATLTWLDGRTNRPRNHEGSSAEERDLRRRRREAMVINEGDRPVSQEDVWMRDGTGRMSSEETRDPRELYADLRRLADALASADQTAEGLRVRLEHLGFDTE</sequence>
<comment type="caution">
    <text evidence="1">The sequence shown here is derived from an EMBL/GenBank/DDBJ whole genome shotgun (WGS) entry which is preliminary data.</text>
</comment>
<keyword evidence="2" id="KW-1185">Reference proteome</keyword>
<protein>
    <submittedName>
        <fullName evidence="1">Uncharacterized protein</fullName>
    </submittedName>
</protein>
<gene>
    <name evidence="1" type="ORF">BDR25DRAFT_305217</name>
</gene>
<name>A0ACB6QMW0_9PLEO</name>
<dbReference type="EMBL" id="MU003517">
    <property type="protein sequence ID" value="KAF2468236.1"/>
    <property type="molecule type" value="Genomic_DNA"/>
</dbReference>
<accession>A0ACB6QMW0</accession>
<evidence type="ECO:0000313" key="1">
    <source>
        <dbReference type="EMBL" id="KAF2468236.1"/>
    </source>
</evidence>
<organism evidence="1 2">
    <name type="scientific">Lindgomyces ingoldianus</name>
    <dbReference type="NCBI Taxonomy" id="673940"/>
    <lineage>
        <taxon>Eukaryota</taxon>
        <taxon>Fungi</taxon>
        <taxon>Dikarya</taxon>
        <taxon>Ascomycota</taxon>
        <taxon>Pezizomycotina</taxon>
        <taxon>Dothideomycetes</taxon>
        <taxon>Pleosporomycetidae</taxon>
        <taxon>Pleosporales</taxon>
        <taxon>Lindgomycetaceae</taxon>
        <taxon>Lindgomyces</taxon>
    </lineage>
</organism>